<evidence type="ECO:0000256" key="1">
    <source>
        <dbReference type="ARBA" id="ARBA00004117"/>
    </source>
</evidence>
<dbReference type="Pfam" id="PF00460">
    <property type="entry name" value="Flg_bb_rod"/>
    <property type="match status" value="1"/>
</dbReference>
<evidence type="ECO:0000256" key="3">
    <source>
        <dbReference type="ARBA" id="ARBA00023143"/>
    </source>
</evidence>
<reference evidence="9" key="2">
    <citation type="submission" date="2020-09" db="EMBL/GenBank/DDBJ databases">
        <authorList>
            <person name="Sun Q."/>
            <person name="Kim S."/>
        </authorList>
    </citation>
    <scope>NUCLEOTIDE SEQUENCE</scope>
    <source>
        <strain evidence="9">KCTC 32182</strain>
    </source>
</reference>
<organism evidence="9 10">
    <name type="scientific">Paludibacterium paludis</name>
    <dbReference type="NCBI Taxonomy" id="1225769"/>
    <lineage>
        <taxon>Bacteria</taxon>
        <taxon>Pseudomonadati</taxon>
        <taxon>Pseudomonadota</taxon>
        <taxon>Betaproteobacteria</taxon>
        <taxon>Neisseriales</taxon>
        <taxon>Chromobacteriaceae</taxon>
        <taxon>Paludibacterium</taxon>
    </lineage>
</organism>
<dbReference type="InterPro" id="IPR037058">
    <property type="entry name" value="Falgellar_hook_FlgE_sf"/>
</dbReference>
<comment type="subunit">
    <text evidence="4">The basal body constitutes a major portion of the flagellar organelle and consists of five rings (E,L,P,S, and M) mounted on a central rod. The rod consists of about 26 subunits of FlgG in the distal portion, and FlgB, FlgC and FlgF are thought to build up the proximal portion of the rod with about 6 subunits each.</text>
</comment>
<dbReference type="GO" id="GO:0030694">
    <property type="term" value="C:bacterial-type flagellum basal body, rod"/>
    <property type="evidence" value="ECO:0007669"/>
    <property type="project" value="UniProtKB-UniRule"/>
</dbReference>
<evidence type="ECO:0000259" key="8">
    <source>
        <dbReference type="Pfam" id="PF22692"/>
    </source>
</evidence>
<evidence type="ECO:0000313" key="9">
    <source>
        <dbReference type="EMBL" id="GGY28890.1"/>
    </source>
</evidence>
<dbReference type="SUPFAM" id="SSF117143">
    <property type="entry name" value="Flagellar hook protein flgE"/>
    <property type="match status" value="1"/>
</dbReference>
<dbReference type="InterPro" id="IPR037925">
    <property type="entry name" value="FlgE/F/G-like"/>
</dbReference>
<keyword evidence="9" id="KW-0969">Cilium</keyword>
<protein>
    <recommendedName>
        <fullName evidence="4">Flagellar basal-body rod protein FlgF</fullName>
    </recommendedName>
</protein>
<accession>A0A918UC48</accession>
<dbReference type="NCBIfam" id="TIGR02490">
    <property type="entry name" value="flgF"/>
    <property type="match status" value="1"/>
</dbReference>
<evidence type="ECO:0000256" key="4">
    <source>
        <dbReference type="RuleBase" id="RU362116"/>
    </source>
</evidence>
<evidence type="ECO:0000259" key="5">
    <source>
        <dbReference type="Pfam" id="PF00460"/>
    </source>
</evidence>
<dbReference type="InterPro" id="IPR053967">
    <property type="entry name" value="LlgE_F_G-like_D1"/>
</dbReference>
<dbReference type="AlphaFoldDB" id="A0A918UC48"/>
<evidence type="ECO:0000259" key="7">
    <source>
        <dbReference type="Pfam" id="PF07559"/>
    </source>
</evidence>
<feature type="domain" description="Flagellar hook protein FlgE D2" evidence="7">
    <location>
        <begin position="148"/>
        <end position="277"/>
    </location>
</feature>
<name>A0A918UC48_9NEIS</name>
<dbReference type="InterPro" id="IPR001444">
    <property type="entry name" value="Flag_bb_rod_N"/>
</dbReference>
<dbReference type="Proteomes" id="UP000645257">
    <property type="component" value="Unassembled WGS sequence"/>
</dbReference>
<feature type="domain" description="Flagellar basal-body/hook protein C-terminal" evidence="6">
    <location>
        <begin position="351"/>
        <end position="394"/>
    </location>
</feature>
<dbReference type="EMBL" id="BMYX01000027">
    <property type="protein sequence ID" value="GGY28890.1"/>
    <property type="molecule type" value="Genomic_DNA"/>
</dbReference>
<keyword evidence="9" id="KW-0966">Cell projection</keyword>
<dbReference type="InterPro" id="IPR011491">
    <property type="entry name" value="FlgE_D2"/>
</dbReference>
<reference evidence="9" key="1">
    <citation type="journal article" date="2014" name="Int. J. Syst. Evol. Microbiol.">
        <title>Complete genome sequence of Corynebacterium casei LMG S-19264T (=DSM 44701T), isolated from a smear-ripened cheese.</title>
        <authorList>
            <consortium name="US DOE Joint Genome Institute (JGI-PGF)"/>
            <person name="Walter F."/>
            <person name="Albersmeier A."/>
            <person name="Kalinowski J."/>
            <person name="Ruckert C."/>
        </authorList>
    </citation>
    <scope>NUCLEOTIDE SEQUENCE</scope>
    <source>
        <strain evidence="9">KCTC 32182</strain>
    </source>
</reference>
<sequence>MIDTIYTALSGMQSFQKGLSNISGNIANLNTPGYKRTELQFTDLMYRYDSPGRDGEFKGTGVGTGSTISNFHQGELGSSPNPLDIAIDGEGFFICAQPGQTVYTRAGQFELDAEGNLVNRNDKSKVQGLASDGKIRNFSVRSLRSQAAKPTKTVTFTDNLSTGSQSHKVDATVYDSEGQERRLKFSFVSNTASTPGSWKVEASDGASGSVVGSGEIRFGPDGTLQAGYNQFTLYLRTSKGGASPILLDFGTPGSLSSVTSLSWGSTSTLSVAKQDGYVSGSMTKLAFDKDGVATISYSNGQETKGDRLALAWFSLPNTQLQRVGGGAYKAVDEGVRQLGRANQGVFGKIAGGSLELSNVELSDEFSQMITTQRGYQAASQLISAANEMMQQALGMKASR</sequence>
<dbReference type="Gene3D" id="2.60.98.20">
    <property type="entry name" value="Flagellar hook protein FlgE"/>
    <property type="match status" value="1"/>
</dbReference>
<dbReference type="InterPro" id="IPR020013">
    <property type="entry name" value="Flagellar_FlgE/F/G"/>
</dbReference>
<dbReference type="GO" id="GO:0071978">
    <property type="term" value="P:bacterial-type flagellum-dependent swarming motility"/>
    <property type="evidence" value="ECO:0007669"/>
    <property type="project" value="TreeGrafter"/>
</dbReference>
<gene>
    <name evidence="9" type="primary">flgE</name>
    <name evidence="9" type="ORF">GCM10011289_35080</name>
</gene>
<dbReference type="Pfam" id="PF07559">
    <property type="entry name" value="FlgE_D2"/>
    <property type="match status" value="1"/>
</dbReference>
<dbReference type="PANTHER" id="PTHR30435:SF19">
    <property type="entry name" value="FLAGELLAR BASAL-BODY ROD PROTEIN FLGG"/>
    <property type="match status" value="1"/>
</dbReference>
<keyword evidence="10" id="KW-1185">Reference proteome</keyword>
<dbReference type="InterPro" id="IPR012836">
    <property type="entry name" value="FlgF"/>
</dbReference>
<feature type="domain" description="Flagellar basal body rod protein N-terminal" evidence="5">
    <location>
        <begin position="5"/>
        <end position="35"/>
    </location>
</feature>
<dbReference type="Pfam" id="PF06429">
    <property type="entry name" value="Flg_bbr_C"/>
    <property type="match status" value="1"/>
</dbReference>
<comment type="subcellular location">
    <subcellularLocation>
        <location evidence="1 4">Bacterial flagellum basal body</location>
    </subcellularLocation>
</comment>
<comment type="caution">
    <text evidence="9">The sequence shown here is derived from an EMBL/GenBank/DDBJ whole genome shotgun (WGS) entry which is preliminary data.</text>
</comment>
<comment type="similarity">
    <text evidence="2 4">Belongs to the flagella basal body rod proteins family.</text>
</comment>
<dbReference type="Pfam" id="PF22692">
    <property type="entry name" value="LlgE_F_G_D1"/>
    <property type="match status" value="1"/>
</dbReference>
<evidence type="ECO:0000313" key="10">
    <source>
        <dbReference type="Proteomes" id="UP000645257"/>
    </source>
</evidence>
<keyword evidence="3 4" id="KW-0975">Bacterial flagellum</keyword>
<dbReference type="PANTHER" id="PTHR30435">
    <property type="entry name" value="FLAGELLAR PROTEIN"/>
    <property type="match status" value="1"/>
</dbReference>
<dbReference type="InterPro" id="IPR010930">
    <property type="entry name" value="Flg_bb/hook_C_dom"/>
</dbReference>
<dbReference type="RefSeq" id="WP_189536770.1">
    <property type="nucleotide sequence ID" value="NZ_BMYX01000027.1"/>
</dbReference>
<dbReference type="NCBIfam" id="TIGR03506">
    <property type="entry name" value="FlgEFG_subfam"/>
    <property type="match status" value="1"/>
</dbReference>
<evidence type="ECO:0000259" key="6">
    <source>
        <dbReference type="Pfam" id="PF06429"/>
    </source>
</evidence>
<feature type="domain" description="Flagellar hook protein FlgE/F/G-like D1" evidence="8">
    <location>
        <begin position="86"/>
        <end position="123"/>
    </location>
</feature>
<proteinExistence type="inferred from homology"/>
<keyword evidence="9" id="KW-0282">Flagellum</keyword>
<evidence type="ECO:0000256" key="2">
    <source>
        <dbReference type="ARBA" id="ARBA00009677"/>
    </source>
</evidence>